<comment type="caution">
    <text evidence="1">The sequence shown here is derived from an EMBL/GenBank/DDBJ whole genome shotgun (WGS) entry which is preliminary data.</text>
</comment>
<evidence type="ECO:0000313" key="2">
    <source>
        <dbReference type="Proteomes" id="UP000827872"/>
    </source>
</evidence>
<keyword evidence="2" id="KW-1185">Reference proteome</keyword>
<sequence length="102" mass="11610">MTFLECSKCKAGSLFIQQFVQNMALPTLAKATLSLFWRERKWAVRRTFKVLENCTRPAAVLWKTEFSCQDRANAKATGQAGSFLNSTEFLPFLFCGSIEDCR</sequence>
<reference evidence="1" key="1">
    <citation type="submission" date="2021-08" db="EMBL/GenBank/DDBJ databases">
        <title>The first chromosome-level gecko genome reveals the dynamic sex chromosomes of Neotropical dwarf geckos (Sphaerodactylidae: Sphaerodactylus).</title>
        <authorList>
            <person name="Pinto B.J."/>
            <person name="Keating S.E."/>
            <person name="Gamble T."/>
        </authorList>
    </citation>
    <scope>NUCLEOTIDE SEQUENCE</scope>
    <source>
        <strain evidence="1">TG3544</strain>
    </source>
</reference>
<proteinExistence type="predicted"/>
<dbReference type="EMBL" id="CM037616">
    <property type="protein sequence ID" value="KAH7992862.1"/>
    <property type="molecule type" value="Genomic_DNA"/>
</dbReference>
<dbReference type="Proteomes" id="UP000827872">
    <property type="component" value="Linkage Group LG03"/>
</dbReference>
<evidence type="ECO:0000313" key="1">
    <source>
        <dbReference type="EMBL" id="KAH7992862.1"/>
    </source>
</evidence>
<name>A0ACB8EJP8_9SAUR</name>
<gene>
    <name evidence="1" type="ORF">K3G42_027616</name>
</gene>
<protein>
    <submittedName>
        <fullName evidence="1">Uncharacterized protein</fullName>
    </submittedName>
</protein>
<organism evidence="1 2">
    <name type="scientific">Sphaerodactylus townsendi</name>
    <dbReference type="NCBI Taxonomy" id="933632"/>
    <lineage>
        <taxon>Eukaryota</taxon>
        <taxon>Metazoa</taxon>
        <taxon>Chordata</taxon>
        <taxon>Craniata</taxon>
        <taxon>Vertebrata</taxon>
        <taxon>Euteleostomi</taxon>
        <taxon>Lepidosauria</taxon>
        <taxon>Squamata</taxon>
        <taxon>Bifurcata</taxon>
        <taxon>Gekkota</taxon>
        <taxon>Sphaerodactylidae</taxon>
        <taxon>Sphaerodactylus</taxon>
    </lineage>
</organism>
<accession>A0ACB8EJP8</accession>